<dbReference type="Proteomes" id="UP000316545">
    <property type="component" value="Unassembled WGS sequence"/>
</dbReference>
<dbReference type="AlphaFoldDB" id="A0A560G651"/>
<sequence>MPMPEIEEATLDELLAEPIVRLMMARDRVTEGEIRTLVHETCPLLFTFLFAA</sequence>
<evidence type="ECO:0000313" key="3">
    <source>
        <dbReference type="Proteomes" id="UP000316545"/>
    </source>
</evidence>
<evidence type="ECO:0000313" key="4">
    <source>
        <dbReference type="Proteomes" id="UP000319859"/>
    </source>
</evidence>
<name>A0A560G651_9PROT</name>
<keyword evidence="3" id="KW-1185">Reference proteome</keyword>
<comment type="caution">
    <text evidence="1">The sequence shown here is derived from an EMBL/GenBank/DDBJ whole genome shotgun (WGS) entry which is preliminary data.</text>
</comment>
<reference evidence="3 4" key="1">
    <citation type="submission" date="2019-06" db="EMBL/GenBank/DDBJ databases">
        <title>Genomic Encyclopedia of Type Strains, Phase IV (KMG-V): Genome sequencing to study the core and pangenomes of soil and plant-associated prokaryotes.</title>
        <authorList>
            <person name="Whitman W."/>
        </authorList>
    </citation>
    <scope>NUCLEOTIDE SEQUENCE [LARGE SCALE GENOMIC DNA]</scope>
    <source>
        <strain evidence="2 3">BR 11865</strain>
        <strain evidence="1 4">BR 11880</strain>
    </source>
</reference>
<gene>
    <name evidence="2" type="ORF">FBZ88_12745</name>
    <name evidence="1" type="ORF">FBZ89_13027</name>
</gene>
<proteinExistence type="predicted"/>
<organism evidence="1 4">
    <name type="scientific">Nitrospirillum amazonense</name>
    <dbReference type="NCBI Taxonomy" id="28077"/>
    <lineage>
        <taxon>Bacteria</taxon>
        <taxon>Pseudomonadati</taxon>
        <taxon>Pseudomonadota</taxon>
        <taxon>Alphaproteobacteria</taxon>
        <taxon>Rhodospirillales</taxon>
        <taxon>Azospirillaceae</taxon>
        <taxon>Nitrospirillum</taxon>
    </lineage>
</organism>
<evidence type="ECO:0000313" key="1">
    <source>
        <dbReference type="EMBL" id="TWB11556.1"/>
    </source>
</evidence>
<dbReference type="EMBL" id="VITN01000030">
    <property type="protein sequence ID" value="TWB11556.1"/>
    <property type="molecule type" value="Genomic_DNA"/>
</dbReference>
<dbReference type="EMBL" id="VITO01000027">
    <property type="protein sequence ID" value="TWB17048.1"/>
    <property type="molecule type" value="Genomic_DNA"/>
</dbReference>
<dbReference type="Proteomes" id="UP000319859">
    <property type="component" value="Unassembled WGS sequence"/>
</dbReference>
<dbReference type="RefSeq" id="WP_186291171.1">
    <property type="nucleotide sequence ID" value="NZ_JAYNFR010000037.1"/>
</dbReference>
<accession>A0A560G651</accession>
<evidence type="ECO:0000313" key="2">
    <source>
        <dbReference type="EMBL" id="TWB17048.1"/>
    </source>
</evidence>
<protein>
    <submittedName>
        <fullName evidence="1">Uncharacterized protein</fullName>
    </submittedName>
</protein>